<organism evidence="9 10">
    <name type="scientific">Hoeflea olei</name>
    <dbReference type="NCBI Taxonomy" id="1480615"/>
    <lineage>
        <taxon>Bacteria</taxon>
        <taxon>Pseudomonadati</taxon>
        <taxon>Pseudomonadota</taxon>
        <taxon>Alphaproteobacteria</taxon>
        <taxon>Hyphomicrobiales</taxon>
        <taxon>Rhizobiaceae</taxon>
        <taxon>Hoeflea</taxon>
    </lineage>
</organism>
<dbReference type="GO" id="GO:0005886">
    <property type="term" value="C:plasma membrane"/>
    <property type="evidence" value="ECO:0007669"/>
    <property type="project" value="UniProtKB-SubCell"/>
</dbReference>
<dbReference type="AlphaFoldDB" id="A0A1C1YT23"/>
<comment type="similarity">
    <text evidence="2">Belongs to the auxin efflux carrier (TC 2.A.69) family.</text>
</comment>
<dbReference type="Pfam" id="PF03547">
    <property type="entry name" value="Mem_trans"/>
    <property type="match status" value="1"/>
</dbReference>
<evidence type="ECO:0000256" key="4">
    <source>
        <dbReference type="ARBA" id="ARBA00022475"/>
    </source>
</evidence>
<dbReference type="PANTHER" id="PTHR36838">
    <property type="entry name" value="AUXIN EFFLUX CARRIER FAMILY PROTEIN"/>
    <property type="match status" value="1"/>
</dbReference>
<feature type="transmembrane region" description="Helical" evidence="8">
    <location>
        <begin position="289"/>
        <end position="310"/>
    </location>
</feature>
<dbReference type="RefSeq" id="WP_066180869.1">
    <property type="nucleotide sequence ID" value="NZ_LQZT01000034.1"/>
</dbReference>
<feature type="transmembrane region" description="Helical" evidence="8">
    <location>
        <begin position="167"/>
        <end position="187"/>
    </location>
</feature>
<dbReference type="Gene3D" id="1.20.1530.20">
    <property type="match status" value="1"/>
</dbReference>
<evidence type="ECO:0000256" key="5">
    <source>
        <dbReference type="ARBA" id="ARBA00022692"/>
    </source>
</evidence>
<dbReference type="Proteomes" id="UP000094795">
    <property type="component" value="Unassembled WGS sequence"/>
</dbReference>
<evidence type="ECO:0000256" key="8">
    <source>
        <dbReference type="SAM" id="Phobius"/>
    </source>
</evidence>
<dbReference type="OrthoDB" id="7329340at2"/>
<dbReference type="PANTHER" id="PTHR36838:SF3">
    <property type="entry name" value="TRANSPORTER AUXIN EFFLUX CARRIER EC FAMILY"/>
    <property type="match status" value="1"/>
</dbReference>
<feature type="transmembrane region" description="Helical" evidence="8">
    <location>
        <begin position="230"/>
        <end position="250"/>
    </location>
</feature>
<protein>
    <submittedName>
        <fullName evidence="9">Malonate transporter</fullName>
    </submittedName>
</protein>
<feature type="transmembrane region" description="Helical" evidence="8">
    <location>
        <begin position="199"/>
        <end position="218"/>
    </location>
</feature>
<dbReference type="GO" id="GO:0055085">
    <property type="term" value="P:transmembrane transport"/>
    <property type="evidence" value="ECO:0007669"/>
    <property type="project" value="InterPro"/>
</dbReference>
<keyword evidence="4" id="KW-1003">Cell membrane</keyword>
<keyword evidence="7 8" id="KW-0472">Membrane</keyword>
<evidence type="ECO:0000256" key="6">
    <source>
        <dbReference type="ARBA" id="ARBA00022989"/>
    </source>
</evidence>
<dbReference type="InterPro" id="IPR004776">
    <property type="entry name" value="Mem_transp_PIN-like"/>
</dbReference>
<reference evidence="9 10" key="1">
    <citation type="submission" date="2015-12" db="EMBL/GenBank/DDBJ databases">
        <authorList>
            <person name="Shamseldin A."/>
            <person name="Moawad H."/>
            <person name="Abd El-Rahim W.M."/>
            <person name="Sadowsky M.J."/>
        </authorList>
    </citation>
    <scope>NUCLEOTIDE SEQUENCE [LARGE SCALE GENOMIC DNA]</scope>
    <source>
        <strain evidence="9 10">JC234</strain>
    </source>
</reference>
<evidence type="ECO:0000256" key="7">
    <source>
        <dbReference type="ARBA" id="ARBA00023136"/>
    </source>
</evidence>
<gene>
    <name evidence="9" type="ORF">AWJ14_16390</name>
</gene>
<dbReference type="EMBL" id="LQZT01000034">
    <property type="protein sequence ID" value="OCW56527.1"/>
    <property type="molecule type" value="Genomic_DNA"/>
</dbReference>
<keyword evidence="6 8" id="KW-1133">Transmembrane helix</keyword>
<feature type="transmembrane region" description="Helical" evidence="8">
    <location>
        <begin position="65"/>
        <end position="87"/>
    </location>
</feature>
<feature type="transmembrane region" description="Helical" evidence="8">
    <location>
        <begin position="34"/>
        <end position="53"/>
    </location>
</feature>
<proteinExistence type="inferred from homology"/>
<evidence type="ECO:0000256" key="3">
    <source>
        <dbReference type="ARBA" id="ARBA00022448"/>
    </source>
</evidence>
<evidence type="ECO:0000313" key="10">
    <source>
        <dbReference type="Proteomes" id="UP000094795"/>
    </source>
</evidence>
<feature type="transmembrane region" description="Helical" evidence="8">
    <location>
        <begin position="99"/>
        <end position="119"/>
    </location>
</feature>
<comment type="caution">
    <text evidence="9">The sequence shown here is derived from an EMBL/GenBank/DDBJ whole genome shotgun (WGS) entry which is preliminary data.</text>
</comment>
<keyword evidence="5 8" id="KW-0812">Transmembrane</keyword>
<keyword evidence="3" id="KW-0813">Transport</keyword>
<dbReference type="STRING" id="1480615.AWJ14_16390"/>
<dbReference type="InterPro" id="IPR038770">
    <property type="entry name" value="Na+/solute_symporter_sf"/>
</dbReference>
<evidence type="ECO:0000256" key="2">
    <source>
        <dbReference type="ARBA" id="ARBA00010145"/>
    </source>
</evidence>
<feature type="transmembrane region" description="Helical" evidence="8">
    <location>
        <begin position="256"/>
        <end position="277"/>
    </location>
</feature>
<accession>A0A1C1YT23</accession>
<name>A0A1C1YT23_9HYPH</name>
<keyword evidence="10" id="KW-1185">Reference proteome</keyword>
<comment type="subcellular location">
    <subcellularLocation>
        <location evidence="1">Cell membrane</location>
        <topology evidence="1">Multi-pass membrane protein</topology>
    </subcellularLocation>
</comment>
<evidence type="ECO:0000256" key="1">
    <source>
        <dbReference type="ARBA" id="ARBA00004651"/>
    </source>
</evidence>
<feature type="transmembrane region" description="Helical" evidence="8">
    <location>
        <begin position="6"/>
        <end position="22"/>
    </location>
</feature>
<feature type="transmembrane region" description="Helical" evidence="8">
    <location>
        <begin position="125"/>
        <end position="146"/>
    </location>
</feature>
<sequence>MAEITGLVLPFFGLILLGYVAARITKQPHEAMGWLNTFIIYVSLPALFFKLLSRTPVEQLARWDYVLTSMAVTFSIFAVVFAAAFLIRRSSMAEATVQGLAGAYGNIGYMGPGIAILAFGEPAAVPVALIFCFENIMHFTIAPMMMALAGGDHRSAGALVAGVARKIAFHPFILATAVGVAAAWLQLVPPVPVGRLIDYLAQAAAPCALFAMGVTLALRPLKRVPVELGFIVPMKLIAHPVAMYLGLSLVGDFEPVWIYTAVLLASLPTATNVFVIAQQYSTWVERASATVLVTTVCSVATVSALLWLITSGTLPPDLFP</sequence>
<evidence type="ECO:0000313" key="9">
    <source>
        <dbReference type="EMBL" id="OCW56527.1"/>
    </source>
</evidence>